<reference evidence="1 2" key="1">
    <citation type="submission" date="2016-05" db="EMBL/GenBank/DDBJ databases">
        <title>Single-cell genome of chain-forming Candidatus Thiomargarita nelsonii and comparison to other large sulfur-oxidizing bacteria.</title>
        <authorList>
            <person name="Winkel M."/>
            <person name="Salman V."/>
            <person name="Woyke T."/>
            <person name="Schulz-Vogt H."/>
            <person name="Richter M."/>
            <person name="Flood B."/>
            <person name="Bailey J."/>
            <person name="Amann R."/>
            <person name="Mussmann M."/>
        </authorList>
    </citation>
    <scope>NUCLEOTIDE SEQUENCE [LARGE SCALE GENOMIC DNA]</scope>
    <source>
        <strain evidence="1 2">THI036</strain>
    </source>
</reference>
<organism evidence="1 2">
    <name type="scientific">Candidatus Thiomargarita nelsonii</name>
    <dbReference type="NCBI Taxonomy" id="1003181"/>
    <lineage>
        <taxon>Bacteria</taxon>
        <taxon>Pseudomonadati</taxon>
        <taxon>Pseudomonadota</taxon>
        <taxon>Gammaproteobacteria</taxon>
        <taxon>Thiotrichales</taxon>
        <taxon>Thiotrichaceae</taxon>
        <taxon>Thiomargarita</taxon>
    </lineage>
</organism>
<dbReference type="Proteomes" id="UP000076962">
    <property type="component" value="Unassembled WGS sequence"/>
</dbReference>
<accession>A0A176RTL4</accession>
<gene>
    <name evidence="1" type="ORF">THIOM_005290</name>
</gene>
<protein>
    <submittedName>
        <fullName evidence="1">Uncharacterized protein</fullName>
    </submittedName>
</protein>
<proteinExistence type="predicted"/>
<evidence type="ECO:0000313" key="1">
    <source>
        <dbReference type="EMBL" id="OAD19093.1"/>
    </source>
</evidence>
<keyword evidence="2" id="KW-1185">Reference proteome</keyword>
<dbReference type="EMBL" id="LUTY01002948">
    <property type="protein sequence ID" value="OAD19093.1"/>
    <property type="molecule type" value="Genomic_DNA"/>
</dbReference>
<dbReference type="AlphaFoldDB" id="A0A176RTL4"/>
<evidence type="ECO:0000313" key="2">
    <source>
        <dbReference type="Proteomes" id="UP000076962"/>
    </source>
</evidence>
<sequence>MNGRIINIINFKLRDSRCSKNFGQLSTLLIKKHCRFGTGIRIANCFKRGRVFQPCTAQYIGMNEPDQNGLFLL</sequence>
<name>A0A176RTL4_9GAMM</name>
<comment type="caution">
    <text evidence="1">The sequence shown here is derived from an EMBL/GenBank/DDBJ whole genome shotgun (WGS) entry which is preliminary data.</text>
</comment>